<dbReference type="EMBL" id="RWIT01000002">
    <property type="protein sequence ID" value="RSK49838.1"/>
    <property type="molecule type" value="Genomic_DNA"/>
</dbReference>
<keyword evidence="4" id="KW-1185">Reference proteome</keyword>
<evidence type="ECO:0000313" key="4">
    <source>
        <dbReference type="Proteomes" id="UP000273500"/>
    </source>
</evidence>
<reference evidence="3 4" key="1">
    <citation type="submission" date="2018-12" db="EMBL/GenBank/DDBJ databases">
        <authorList>
            <person name="Feng G."/>
            <person name="Zhu H."/>
        </authorList>
    </citation>
    <scope>NUCLEOTIDE SEQUENCE [LARGE SCALE GENOMIC DNA]</scope>
    <source>
        <strain evidence="3 4">KCTC 12533</strain>
    </source>
</reference>
<dbReference type="SUPFAM" id="SSF69318">
    <property type="entry name" value="Integrin alpha N-terminal domain"/>
    <property type="match status" value="2"/>
</dbReference>
<dbReference type="PANTHER" id="PTHR46580">
    <property type="entry name" value="SENSOR KINASE-RELATED"/>
    <property type="match status" value="1"/>
</dbReference>
<sequence length="864" mass="87282">MPAGCGESIFCLGKTTIASVSYLVLLAFSEAVRISTSTFLIYSAFSMLQRLPLLLAGSLLLPALAGFAQSFPVFPQPIGYGVGSPYPETPRSVVAVDLNRDGRPDVATANLVGNKVGVLLNGATNTLGAVTTYAVGSSPNAIVAADFNGDLYPDLAVTSYGGQSVSVLRNDRSGRFNAAVSYPMPNSAAAYELAAGDLTGDGRPDLAVLSSAGATAQLTVLASLSNGTFTDVGTMLTLPQGAGGITIADMNADGKADVLVSNSTTATFEILRNSGTGVLTSVGRYPGAQDGVELLVADFNGDGRPDVAQADFANAATVTLATATGFAAPTTYPAGLGSTGIASADVNADGFRDIVVSNSRSNDITMLLGSATGAFTSAGSFAAGVTPYDVAVADLTGDGRPDLVTANYVQTVSQSLSVLPGLGNGRFTAAASTAINAPNGPLRLVQGDLNGDGRPDVVTVSGVSATGSNLAVLLRQADGTLAPAVTYPVGRQPEAVALADVNGDGRLDAVTANRGAASLSVLLNTTRTGTLTTATTISVPGNPTGVVAADFNADGRPDLAVSGASGNSVAVLLNTGNGQFASPLALPTGAFSTGLVATDMDGDGRPDLAAAHSTGPVAVLRNLGSGQFAAPSIITASGTPVQIIAADLTGDNRPELLTSSEGRSPVVVLRNDGTGQFQVEPQQNSFYSSGLSVANIYGNAQPEVIVTNAQYREVSILGNTNGVLSFGLVLVVSGAPYDVTVADVNADGRPDLTVANLGASAVNTFLQGGGTVTSNQAVAAAADQWQVYPNPAADRLYLRFSGAVATSPYRAELLDATGRIVLSTSLTGNLSTQELQVGKLARGSYVLRLTSTSASPVTRHLLLR</sequence>
<evidence type="ECO:0000256" key="1">
    <source>
        <dbReference type="ARBA" id="ARBA00022729"/>
    </source>
</evidence>
<comment type="caution">
    <text evidence="3">The sequence shown here is derived from an EMBL/GenBank/DDBJ whole genome shotgun (WGS) entry which is preliminary data.</text>
</comment>
<feature type="domain" description="Secretion system C-terminal sorting" evidence="2">
    <location>
        <begin position="787"/>
        <end position="855"/>
    </location>
</feature>
<dbReference type="Pfam" id="PF13517">
    <property type="entry name" value="FG-GAP_3"/>
    <property type="match status" value="6"/>
</dbReference>
<gene>
    <name evidence="3" type="ORF">EI291_04110</name>
</gene>
<dbReference type="OrthoDB" id="877328at2"/>
<dbReference type="InterPro" id="IPR013517">
    <property type="entry name" value="FG-GAP"/>
</dbReference>
<protein>
    <submittedName>
        <fullName evidence="3">T9SS C-terminal target domain-containing protein</fullName>
    </submittedName>
</protein>
<dbReference type="InterPro" id="IPR026444">
    <property type="entry name" value="Secre_tail"/>
</dbReference>
<dbReference type="Pfam" id="PF18962">
    <property type="entry name" value="Por_Secre_tail"/>
    <property type="match status" value="1"/>
</dbReference>
<dbReference type="InterPro" id="IPR028994">
    <property type="entry name" value="Integrin_alpha_N"/>
</dbReference>
<dbReference type="AlphaFoldDB" id="A0A3R9PDK8"/>
<proteinExistence type="predicted"/>
<organism evidence="3 4">
    <name type="scientific">Hymenobacter rigui</name>
    <dbReference type="NCBI Taxonomy" id="334424"/>
    <lineage>
        <taxon>Bacteria</taxon>
        <taxon>Pseudomonadati</taxon>
        <taxon>Bacteroidota</taxon>
        <taxon>Cytophagia</taxon>
        <taxon>Cytophagales</taxon>
        <taxon>Hymenobacteraceae</taxon>
        <taxon>Hymenobacter</taxon>
    </lineage>
</organism>
<dbReference type="NCBIfam" id="TIGR04183">
    <property type="entry name" value="Por_Secre_tail"/>
    <property type="match status" value="1"/>
</dbReference>
<accession>A0A3R9PDK8</accession>
<keyword evidence="1" id="KW-0732">Signal</keyword>
<evidence type="ECO:0000313" key="3">
    <source>
        <dbReference type="EMBL" id="RSK49838.1"/>
    </source>
</evidence>
<dbReference type="Proteomes" id="UP000273500">
    <property type="component" value="Unassembled WGS sequence"/>
</dbReference>
<evidence type="ECO:0000259" key="2">
    <source>
        <dbReference type="Pfam" id="PF18962"/>
    </source>
</evidence>
<name>A0A3R9PDK8_9BACT</name>
<dbReference type="Gene3D" id="2.130.10.130">
    <property type="entry name" value="Integrin alpha, N-terminal"/>
    <property type="match status" value="4"/>
</dbReference>